<evidence type="ECO:0000313" key="3">
    <source>
        <dbReference type="Proteomes" id="UP000828390"/>
    </source>
</evidence>
<gene>
    <name evidence="2" type="ORF">DPMN_162320</name>
</gene>
<reference evidence="2" key="1">
    <citation type="journal article" date="2019" name="bioRxiv">
        <title>The Genome of the Zebra Mussel, Dreissena polymorpha: A Resource for Invasive Species Research.</title>
        <authorList>
            <person name="McCartney M.A."/>
            <person name="Auch B."/>
            <person name="Kono T."/>
            <person name="Mallez S."/>
            <person name="Zhang Y."/>
            <person name="Obille A."/>
            <person name="Becker A."/>
            <person name="Abrahante J.E."/>
            <person name="Garbe J."/>
            <person name="Badalamenti J.P."/>
            <person name="Herman A."/>
            <person name="Mangelson H."/>
            <person name="Liachko I."/>
            <person name="Sullivan S."/>
            <person name="Sone E.D."/>
            <person name="Koren S."/>
            <person name="Silverstein K.A.T."/>
            <person name="Beckman K.B."/>
            <person name="Gohl D.M."/>
        </authorList>
    </citation>
    <scope>NUCLEOTIDE SEQUENCE</scope>
    <source>
        <strain evidence="2">Duluth1</strain>
        <tissue evidence="2">Whole animal</tissue>
    </source>
</reference>
<dbReference type="EMBL" id="JAIWYP010000008">
    <property type="protein sequence ID" value="KAH3784366.1"/>
    <property type="molecule type" value="Genomic_DNA"/>
</dbReference>
<evidence type="ECO:0000256" key="1">
    <source>
        <dbReference type="SAM" id="MobiDB-lite"/>
    </source>
</evidence>
<comment type="caution">
    <text evidence="2">The sequence shown here is derived from an EMBL/GenBank/DDBJ whole genome shotgun (WGS) entry which is preliminary data.</text>
</comment>
<protein>
    <submittedName>
        <fullName evidence="2">Uncharacterized protein</fullName>
    </submittedName>
</protein>
<proteinExistence type="predicted"/>
<feature type="compositionally biased region" description="Low complexity" evidence="1">
    <location>
        <begin position="1"/>
        <end position="19"/>
    </location>
</feature>
<sequence length="58" mass="6499">MAPVSPQSSTTPPLTPSSSNFDLRPQRVSIIEKFRPAKNYEHIEFSHINLSNCNVSVE</sequence>
<feature type="region of interest" description="Disordered" evidence="1">
    <location>
        <begin position="1"/>
        <end position="22"/>
    </location>
</feature>
<organism evidence="2 3">
    <name type="scientific">Dreissena polymorpha</name>
    <name type="common">Zebra mussel</name>
    <name type="synonym">Mytilus polymorpha</name>
    <dbReference type="NCBI Taxonomy" id="45954"/>
    <lineage>
        <taxon>Eukaryota</taxon>
        <taxon>Metazoa</taxon>
        <taxon>Spiralia</taxon>
        <taxon>Lophotrochozoa</taxon>
        <taxon>Mollusca</taxon>
        <taxon>Bivalvia</taxon>
        <taxon>Autobranchia</taxon>
        <taxon>Heteroconchia</taxon>
        <taxon>Euheterodonta</taxon>
        <taxon>Imparidentia</taxon>
        <taxon>Neoheterodontei</taxon>
        <taxon>Myida</taxon>
        <taxon>Dreissenoidea</taxon>
        <taxon>Dreissenidae</taxon>
        <taxon>Dreissena</taxon>
    </lineage>
</organism>
<accession>A0A9D4ERA1</accession>
<dbReference type="Proteomes" id="UP000828390">
    <property type="component" value="Unassembled WGS sequence"/>
</dbReference>
<reference evidence="2" key="2">
    <citation type="submission" date="2020-11" db="EMBL/GenBank/DDBJ databases">
        <authorList>
            <person name="McCartney M.A."/>
            <person name="Auch B."/>
            <person name="Kono T."/>
            <person name="Mallez S."/>
            <person name="Becker A."/>
            <person name="Gohl D.M."/>
            <person name="Silverstein K.A.T."/>
            <person name="Koren S."/>
            <person name="Bechman K.B."/>
            <person name="Herman A."/>
            <person name="Abrahante J.E."/>
            <person name="Garbe J."/>
        </authorList>
    </citation>
    <scope>NUCLEOTIDE SEQUENCE</scope>
    <source>
        <strain evidence="2">Duluth1</strain>
        <tissue evidence="2">Whole animal</tissue>
    </source>
</reference>
<name>A0A9D4ERA1_DREPO</name>
<evidence type="ECO:0000313" key="2">
    <source>
        <dbReference type="EMBL" id="KAH3784366.1"/>
    </source>
</evidence>
<dbReference type="AlphaFoldDB" id="A0A9D4ERA1"/>
<keyword evidence="3" id="KW-1185">Reference proteome</keyword>